<evidence type="ECO:0000313" key="1">
    <source>
        <dbReference type="EMBL" id="OMH82109.1"/>
    </source>
</evidence>
<dbReference type="OrthoDB" id="10261384at2759"/>
<name>A0A1R1PN36_ZANCU</name>
<comment type="caution">
    <text evidence="2">The sequence shown here is derived from an EMBL/GenBank/DDBJ whole genome shotgun (WGS) entry which is preliminary data.</text>
</comment>
<dbReference type="AlphaFoldDB" id="A0A1R1PN36"/>
<evidence type="ECO:0000313" key="2">
    <source>
        <dbReference type="EMBL" id="OMH82312.1"/>
    </source>
</evidence>
<keyword evidence="3" id="KW-1185">Reference proteome</keyword>
<dbReference type="InterPro" id="IPR019341">
    <property type="entry name" value="Alpha/Gamma-adaptin-bd_p34"/>
</dbReference>
<dbReference type="SUPFAM" id="SSF52540">
    <property type="entry name" value="P-loop containing nucleoside triphosphate hydrolases"/>
    <property type="match status" value="1"/>
</dbReference>
<reference evidence="2" key="2">
    <citation type="submission" date="2017-01" db="EMBL/GenBank/DDBJ databases">
        <authorList>
            <person name="Mah S.A."/>
            <person name="Swanson W.J."/>
            <person name="Moy G.W."/>
            <person name="Vacquier V.D."/>
        </authorList>
    </citation>
    <scope>NUCLEOTIDE SEQUENCE [LARGE SCALE GENOMIC DNA]</scope>
    <source>
        <strain evidence="2">COL-18-3</strain>
    </source>
</reference>
<organism evidence="2 3">
    <name type="scientific">Zancudomyces culisetae</name>
    <name type="common">Gut fungus</name>
    <name type="synonym">Smittium culisetae</name>
    <dbReference type="NCBI Taxonomy" id="1213189"/>
    <lineage>
        <taxon>Eukaryota</taxon>
        <taxon>Fungi</taxon>
        <taxon>Fungi incertae sedis</taxon>
        <taxon>Zoopagomycota</taxon>
        <taxon>Kickxellomycotina</taxon>
        <taxon>Harpellomycetes</taxon>
        <taxon>Harpellales</taxon>
        <taxon>Legeriomycetaceae</taxon>
        <taxon>Zancudomyces</taxon>
    </lineage>
</organism>
<dbReference type="PANTHER" id="PTHR14659">
    <property type="entry name" value="ALPHA- AND GAMMA-ADAPTIN-BINDING PROTEIN P34"/>
    <property type="match status" value="1"/>
</dbReference>
<gene>
    <name evidence="2" type="ORF">AX774_g4212</name>
    <name evidence="1" type="ORF">AX774_g4425</name>
</gene>
<reference evidence="3" key="1">
    <citation type="submission" date="2017-01" db="EMBL/GenBank/DDBJ databases">
        <authorList>
            <person name="Wang Y."/>
            <person name="White M."/>
            <person name="Kvist S."/>
            <person name="Moncalvo J.-M."/>
        </authorList>
    </citation>
    <scope>NUCLEOTIDE SEQUENCE [LARGE SCALE GENOMIC DNA]</scope>
    <source>
        <strain evidence="3">COL-18-3</strain>
    </source>
</reference>
<dbReference type="Proteomes" id="UP000188320">
    <property type="component" value="Unassembled WGS sequence"/>
</dbReference>
<dbReference type="EMBL" id="LSSK01000736">
    <property type="protein sequence ID" value="OMH82109.1"/>
    <property type="molecule type" value="Genomic_DNA"/>
</dbReference>
<dbReference type="InterPro" id="IPR027417">
    <property type="entry name" value="P-loop_NTPase"/>
</dbReference>
<accession>A0A1R1PN36</accession>
<dbReference type="PANTHER" id="PTHR14659:SF1">
    <property type="entry name" value="ALPHA- AND GAMMA-ADAPTIN-BINDING PROTEIN P34"/>
    <property type="match status" value="1"/>
</dbReference>
<dbReference type="EMBL" id="LSSK01000695">
    <property type="protein sequence ID" value="OMH82312.1"/>
    <property type="molecule type" value="Genomic_DNA"/>
</dbReference>
<dbReference type="Gene3D" id="3.40.50.11960">
    <property type="match status" value="1"/>
</dbReference>
<sequence length="362" mass="41216">MAEEFVSNLFKGLENVSLIVGRKGVGKSKAVQGIFGKSLEYTDENVQVSSNRLFSLKYRPIQWEHKTVYYEFKTHIWVHETGKNDSFLSSSSVDRARLGGPIDAIVFIFDAFQPDSFKEFEFWSNFASVNNIGLRLCVNNPTKPAKILNLLGFQKTHNYGNICVSKGWEYVDLSKMYESNSLTFPSTKLVIKPDQVDPHVGYNNYLHVLLAFEQHFWSYMYSVRRYDAPGQTGLEAGIRVTPDLLGSWVRNDAIAKMNFGIFGITSQRLASYLCCDGEIDYTLYDSDWEKVVAALDEKEIFKLTAQLFPEVECSTVVETPMESIENVIYKLKKIHKKLQLLPLTERRLQAAKVAVAYSSQLA</sequence>
<proteinExistence type="predicted"/>
<evidence type="ECO:0000313" key="3">
    <source>
        <dbReference type="Proteomes" id="UP000188320"/>
    </source>
</evidence>
<protein>
    <submittedName>
        <fullName evidence="2">Uncharacterized protein</fullName>
    </submittedName>
</protein>